<feature type="transmembrane region" description="Helical" evidence="1">
    <location>
        <begin position="181"/>
        <end position="208"/>
    </location>
</feature>
<keyword evidence="3" id="KW-0012">Acyltransferase</keyword>
<comment type="caution">
    <text evidence="3">The sequence shown here is derived from an EMBL/GenBank/DDBJ whole genome shotgun (WGS) entry which is preliminary data.</text>
</comment>
<dbReference type="GO" id="GO:0016747">
    <property type="term" value="F:acyltransferase activity, transferring groups other than amino-acyl groups"/>
    <property type="evidence" value="ECO:0007669"/>
    <property type="project" value="InterPro"/>
</dbReference>
<organism evidence="3 4">
    <name type="scientific">Nocardioides cavernaquae</name>
    <dbReference type="NCBI Taxonomy" id="2321396"/>
    <lineage>
        <taxon>Bacteria</taxon>
        <taxon>Bacillati</taxon>
        <taxon>Actinomycetota</taxon>
        <taxon>Actinomycetes</taxon>
        <taxon>Propionibacteriales</taxon>
        <taxon>Nocardioidaceae</taxon>
        <taxon>Nocardioides</taxon>
    </lineage>
</organism>
<dbReference type="PANTHER" id="PTHR23028:SF53">
    <property type="entry name" value="ACYL_TRANSF_3 DOMAIN-CONTAINING PROTEIN"/>
    <property type="match status" value="1"/>
</dbReference>
<evidence type="ECO:0000259" key="2">
    <source>
        <dbReference type="Pfam" id="PF01757"/>
    </source>
</evidence>
<keyword evidence="4" id="KW-1185">Reference proteome</keyword>
<feature type="transmembrane region" description="Helical" evidence="1">
    <location>
        <begin position="382"/>
        <end position="402"/>
    </location>
</feature>
<dbReference type="AlphaFoldDB" id="A0A3A5H622"/>
<accession>A0A3A5H622</accession>
<feature type="domain" description="Acyltransferase 3" evidence="2">
    <location>
        <begin position="82"/>
        <end position="401"/>
    </location>
</feature>
<keyword evidence="3" id="KW-0808">Transferase</keyword>
<keyword evidence="1" id="KW-0472">Membrane</keyword>
<feature type="transmembrane region" description="Helical" evidence="1">
    <location>
        <begin position="296"/>
        <end position="313"/>
    </location>
</feature>
<dbReference type="InterPro" id="IPR050879">
    <property type="entry name" value="Acyltransferase_3"/>
</dbReference>
<sequence length="434" mass="47750">MGRRHGLGLPGYDVCRRCGPLRDVPRPSSPDRDLREDLGYDDVALPLLRSPRRRAAPLTSTHETEPSLASSATRHKLGDRIEGLDLLRGFALALVLVHHSWITFFGAGGIVGVLIFFTLSGYLITGLLMGDLRNYGRIRYARFYRNRALRLLPALYVLLAGLVLVTLTIDPRNERDALLGGVLVSAFYVANLPLGVDFFTVVHMWTLSTEEQFYLVWPVVLAVGVRLRILKWMVALAGLAIMGMVFLTLQVANIPAEIYPLPSSWSVAMVVGAGARLGQERIARLLPAPGGVAFRLLQLVVLAVLLGMCLLPLPDNHAISYTVGGPLVSALSVVLIFGAREWKTIPTPALRPLLALGKVSYAAYLWNWPIAFWLGVDTNHTVAPVLAIVLTFAAAAVSWWVVERPIALWRARMNERDPRHVTPETVVSAESRRG</sequence>
<dbReference type="OrthoDB" id="3404679at2"/>
<dbReference type="GO" id="GO:0016020">
    <property type="term" value="C:membrane"/>
    <property type="evidence" value="ECO:0007669"/>
    <property type="project" value="TreeGrafter"/>
</dbReference>
<feature type="transmembrane region" description="Helical" evidence="1">
    <location>
        <begin position="229"/>
        <end position="252"/>
    </location>
</feature>
<evidence type="ECO:0000256" key="1">
    <source>
        <dbReference type="SAM" id="Phobius"/>
    </source>
</evidence>
<name>A0A3A5H622_9ACTN</name>
<feature type="transmembrane region" description="Helical" evidence="1">
    <location>
        <begin position="110"/>
        <end position="130"/>
    </location>
</feature>
<feature type="transmembrane region" description="Helical" evidence="1">
    <location>
        <begin position="359"/>
        <end position="376"/>
    </location>
</feature>
<feature type="transmembrane region" description="Helical" evidence="1">
    <location>
        <begin position="151"/>
        <end position="169"/>
    </location>
</feature>
<dbReference type="PANTHER" id="PTHR23028">
    <property type="entry name" value="ACETYLTRANSFERASE"/>
    <property type="match status" value="1"/>
</dbReference>
<keyword evidence="1" id="KW-0812">Transmembrane</keyword>
<dbReference type="Pfam" id="PF01757">
    <property type="entry name" value="Acyl_transf_3"/>
    <property type="match status" value="1"/>
</dbReference>
<dbReference type="EMBL" id="QYRP01000002">
    <property type="protein sequence ID" value="RJS45381.1"/>
    <property type="molecule type" value="Genomic_DNA"/>
</dbReference>
<evidence type="ECO:0000313" key="4">
    <source>
        <dbReference type="Proteomes" id="UP000276542"/>
    </source>
</evidence>
<dbReference type="Proteomes" id="UP000276542">
    <property type="component" value="Unassembled WGS sequence"/>
</dbReference>
<dbReference type="InterPro" id="IPR002656">
    <property type="entry name" value="Acyl_transf_3_dom"/>
</dbReference>
<proteinExistence type="predicted"/>
<reference evidence="4" key="1">
    <citation type="submission" date="2018-09" db="EMBL/GenBank/DDBJ databases">
        <authorList>
            <person name="Zhu H."/>
        </authorList>
    </citation>
    <scope>NUCLEOTIDE SEQUENCE [LARGE SCALE GENOMIC DNA]</scope>
    <source>
        <strain evidence="4">K1W22B-1</strain>
    </source>
</reference>
<feature type="transmembrane region" description="Helical" evidence="1">
    <location>
        <begin position="319"/>
        <end position="338"/>
    </location>
</feature>
<protein>
    <submittedName>
        <fullName evidence="3">Acyltransferase</fullName>
    </submittedName>
</protein>
<dbReference type="GO" id="GO:0009103">
    <property type="term" value="P:lipopolysaccharide biosynthetic process"/>
    <property type="evidence" value="ECO:0007669"/>
    <property type="project" value="TreeGrafter"/>
</dbReference>
<keyword evidence="1" id="KW-1133">Transmembrane helix</keyword>
<gene>
    <name evidence="3" type="ORF">D4739_03545</name>
</gene>
<evidence type="ECO:0000313" key="3">
    <source>
        <dbReference type="EMBL" id="RJS45381.1"/>
    </source>
</evidence>